<name>A0A233RBU0_9GAMM</name>
<reference evidence="2 3" key="1">
    <citation type="submission" date="2017-08" db="EMBL/GenBank/DDBJ databases">
        <title>A Genome Sequence of Oceanimonas doudoroffii ATCC 27123T.</title>
        <authorList>
            <person name="Brennan M.A."/>
            <person name="Maclea K.S."/>
            <person name="Mcclelland W.D."/>
            <person name="Trachtenberg A.M."/>
        </authorList>
    </citation>
    <scope>NUCLEOTIDE SEQUENCE [LARGE SCALE GENOMIC DNA]</scope>
    <source>
        <strain evidence="2 3">ATCC 27123</strain>
    </source>
</reference>
<evidence type="ECO:0000259" key="1">
    <source>
        <dbReference type="Pfam" id="PF04069"/>
    </source>
</evidence>
<evidence type="ECO:0000313" key="3">
    <source>
        <dbReference type="Proteomes" id="UP000242757"/>
    </source>
</evidence>
<accession>A0A233RBU0</accession>
<dbReference type="GO" id="GO:0022857">
    <property type="term" value="F:transmembrane transporter activity"/>
    <property type="evidence" value="ECO:0007669"/>
    <property type="project" value="InterPro"/>
</dbReference>
<protein>
    <submittedName>
        <fullName evidence="2">Response regulator receiver protein</fullName>
    </submittedName>
</protein>
<dbReference type="PROSITE" id="PS51257">
    <property type="entry name" value="PROKAR_LIPOPROTEIN"/>
    <property type="match status" value="1"/>
</dbReference>
<dbReference type="Gene3D" id="3.10.105.10">
    <property type="entry name" value="Dipeptide-binding Protein, Domain 3"/>
    <property type="match status" value="2"/>
</dbReference>
<evidence type="ECO:0000313" key="2">
    <source>
        <dbReference type="EMBL" id="OXY80859.1"/>
    </source>
</evidence>
<dbReference type="RefSeq" id="WP_094201745.1">
    <property type="nucleotide sequence ID" value="NZ_NBIM01000007.1"/>
</dbReference>
<gene>
    <name evidence="2" type="ORF">B6S08_15635</name>
</gene>
<dbReference type="OrthoDB" id="9787902at2"/>
<dbReference type="Pfam" id="PF04069">
    <property type="entry name" value="OpuAC"/>
    <property type="match status" value="1"/>
</dbReference>
<dbReference type="GO" id="GO:0043190">
    <property type="term" value="C:ATP-binding cassette (ABC) transporter complex"/>
    <property type="evidence" value="ECO:0007669"/>
    <property type="project" value="InterPro"/>
</dbReference>
<keyword evidence="3" id="KW-1185">Reference proteome</keyword>
<dbReference type="EMBL" id="NBIM01000007">
    <property type="protein sequence ID" value="OXY80859.1"/>
    <property type="molecule type" value="Genomic_DNA"/>
</dbReference>
<proteinExistence type="predicted"/>
<organism evidence="2 3">
    <name type="scientific">Oceanimonas doudoroffii</name>
    <dbReference type="NCBI Taxonomy" id="84158"/>
    <lineage>
        <taxon>Bacteria</taxon>
        <taxon>Pseudomonadati</taxon>
        <taxon>Pseudomonadota</taxon>
        <taxon>Gammaproteobacteria</taxon>
        <taxon>Aeromonadales</taxon>
        <taxon>Aeromonadaceae</taxon>
        <taxon>Oceanimonas</taxon>
    </lineage>
</organism>
<feature type="domain" description="ABC-type glycine betaine transport system substrate-binding" evidence="1">
    <location>
        <begin position="26"/>
        <end position="253"/>
    </location>
</feature>
<dbReference type="AlphaFoldDB" id="A0A233RBU0"/>
<dbReference type="Proteomes" id="UP000242757">
    <property type="component" value="Unassembled WGS sequence"/>
</dbReference>
<dbReference type="Gene3D" id="3.40.190.100">
    <property type="entry name" value="Glycine betaine-binding periplasmic protein, domain 2"/>
    <property type="match status" value="1"/>
</dbReference>
<dbReference type="SUPFAM" id="SSF53850">
    <property type="entry name" value="Periplasmic binding protein-like II"/>
    <property type="match status" value="1"/>
</dbReference>
<dbReference type="InterPro" id="IPR007210">
    <property type="entry name" value="ABC_Gly_betaine_transp_sub-bd"/>
</dbReference>
<comment type="caution">
    <text evidence="2">The sequence shown here is derived from an EMBL/GenBank/DDBJ whole genome shotgun (WGS) entry which is preliminary data.</text>
</comment>
<sequence length="274" mass="30209">MKHWLLPMMAAWLLSACSPAEQQHLRLLSGDWDTARATTELARQELEQAGFAVTVEQVAPGQIWSRLAAGEADASLSAWLPDSSRHHAERFFDRLHDLGPNGPMLRLGLAVPASATQARISELAGSDYGNNKIIGMMPGHGSLVLTEQALARYHLDEYQLLSGSGEAYRHLVNTAIEQQLPVVIAAWSPSRVMLHPQLKWLKDDQGHFAAGERAHTLVRRGLEDSAPRAMEVLGSIRLTEDELTALLRQVAAEPDLTLAVNRWRAEQSEAEPVQ</sequence>